<evidence type="ECO:0000256" key="5">
    <source>
        <dbReference type="ARBA" id="ARBA00023002"/>
    </source>
</evidence>
<feature type="domain" description="Glucose-methanol-choline oxidoreductase C-terminal" evidence="6">
    <location>
        <begin position="410"/>
        <end position="535"/>
    </location>
</feature>
<dbReference type="PANTHER" id="PTHR42784">
    <property type="entry name" value="PYRANOSE 2-OXIDASE"/>
    <property type="match status" value="1"/>
</dbReference>
<dbReference type="OrthoDB" id="9787779at2"/>
<evidence type="ECO:0000259" key="6">
    <source>
        <dbReference type="Pfam" id="PF05199"/>
    </source>
</evidence>
<reference evidence="7 8" key="1">
    <citation type="submission" date="2016-10" db="EMBL/GenBank/DDBJ databases">
        <authorList>
            <person name="de Groot N.N."/>
        </authorList>
    </citation>
    <scope>NUCLEOTIDE SEQUENCE [LARGE SCALE GENOMIC DNA]</scope>
    <source>
        <strain evidence="7 8">DSM 26515</strain>
    </source>
</reference>
<comment type="cofactor">
    <cofactor evidence="1">
        <name>FAD</name>
        <dbReference type="ChEBI" id="CHEBI:57692"/>
    </cofactor>
</comment>
<gene>
    <name evidence="7" type="ORF">SAMN04487997_2263</name>
</gene>
<dbReference type="STRING" id="529704.SAMN02927913_2967"/>
<evidence type="ECO:0000256" key="1">
    <source>
        <dbReference type="ARBA" id="ARBA00001974"/>
    </source>
</evidence>
<dbReference type="GO" id="GO:0016614">
    <property type="term" value="F:oxidoreductase activity, acting on CH-OH group of donors"/>
    <property type="evidence" value="ECO:0007669"/>
    <property type="project" value="InterPro"/>
</dbReference>
<evidence type="ECO:0000256" key="2">
    <source>
        <dbReference type="ARBA" id="ARBA00010790"/>
    </source>
</evidence>
<dbReference type="RefSeq" id="WP_091338624.1">
    <property type="nucleotide sequence ID" value="NZ_FNYC01000004.1"/>
</dbReference>
<protein>
    <submittedName>
        <fullName evidence="7">Choline dehydrogenase</fullName>
    </submittedName>
</protein>
<keyword evidence="5" id="KW-0560">Oxidoreductase</keyword>
<keyword evidence="8" id="KW-1185">Reference proteome</keyword>
<dbReference type="EMBL" id="FNYC01000004">
    <property type="protein sequence ID" value="SEJ03187.1"/>
    <property type="molecule type" value="Genomic_DNA"/>
</dbReference>
<sequence length="558" mass="59591">MIVDYLEGSAAARLDADICIVGAGAAGIAIARSFIGTPLRVCLLESGGLAGERRSQALYEGHSIGGLPIDPGTSRMRAFGGSCNLWGGGCIPLSALDLCPRDWVMYSGWPIAAAELEPYYQRARAICGIDAHALDGNGFNSSPATAPIRFDADKITNQIFIRAPVLFGRDYLGELERAPNIIMLLHANLLELDIAPDGETVQCARIGSLGGHRGVVCARHYVLACGGIENARLLLLSDAVVPGGPGNACGLVGRYFMDHPSGKLGAIMAGAPDRLVRPYDRERVRGTVPLPEICLSEQSQRAYRLLNGRVHPFAVEGPVPRGLGAMRGLRKVMRPAAGDEGSQLEADLLAATRNEALPEAGAATGSRARLFLQLGMGVGDLARALARKWADKPAVRSSHVDLVGYFEQAPNPDSRVTLGHDRDALGQRKVCVDWRLTELDRHTYRIAAHLFGDELARACGGRFQPEPWVDADDSAPPRVQGTAHHLGTTRMADDPRQGVVDRHCRVHGMDNLHIAGSSVFPTGGWAFPTFTIVALSLRLADRLQTLCAGPAITAALSI</sequence>
<dbReference type="Gene3D" id="3.50.50.60">
    <property type="entry name" value="FAD/NAD(P)-binding domain"/>
    <property type="match status" value="2"/>
</dbReference>
<proteinExistence type="inferred from homology"/>
<keyword evidence="4" id="KW-0274">FAD</keyword>
<dbReference type="InterPro" id="IPR007867">
    <property type="entry name" value="GMC_OxRtase_C"/>
</dbReference>
<dbReference type="InterPro" id="IPR036188">
    <property type="entry name" value="FAD/NAD-bd_sf"/>
</dbReference>
<dbReference type="AlphaFoldDB" id="A0A1H6VN68"/>
<keyword evidence="3" id="KW-0285">Flavoprotein</keyword>
<dbReference type="InterPro" id="IPR051473">
    <property type="entry name" value="P2Ox-like"/>
</dbReference>
<evidence type="ECO:0000313" key="7">
    <source>
        <dbReference type="EMBL" id="SEJ03187.1"/>
    </source>
</evidence>
<dbReference type="PANTHER" id="PTHR42784:SF1">
    <property type="entry name" value="PYRANOSE 2-OXIDASE"/>
    <property type="match status" value="1"/>
</dbReference>
<evidence type="ECO:0000256" key="4">
    <source>
        <dbReference type="ARBA" id="ARBA00022827"/>
    </source>
</evidence>
<organism evidence="7 8">
    <name type="scientific">Frateuria terrea</name>
    <dbReference type="NCBI Taxonomy" id="529704"/>
    <lineage>
        <taxon>Bacteria</taxon>
        <taxon>Pseudomonadati</taxon>
        <taxon>Pseudomonadota</taxon>
        <taxon>Gammaproteobacteria</taxon>
        <taxon>Lysobacterales</taxon>
        <taxon>Rhodanobacteraceae</taxon>
        <taxon>Frateuria</taxon>
    </lineage>
</organism>
<evidence type="ECO:0000256" key="3">
    <source>
        <dbReference type="ARBA" id="ARBA00022630"/>
    </source>
</evidence>
<dbReference type="Pfam" id="PF05199">
    <property type="entry name" value="GMC_oxred_C"/>
    <property type="match status" value="1"/>
</dbReference>
<name>A0A1H6VN68_9GAMM</name>
<evidence type="ECO:0000313" key="8">
    <source>
        <dbReference type="Proteomes" id="UP000199420"/>
    </source>
</evidence>
<comment type="similarity">
    <text evidence="2">Belongs to the GMC oxidoreductase family.</text>
</comment>
<dbReference type="Proteomes" id="UP000199420">
    <property type="component" value="Unassembled WGS sequence"/>
</dbReference>
<dbReference type="SUPFAM" id="SSF51905">
    <property type="entry name" value="FAD/NAD(P)-binding domain"/>
    <property type="match status" value="1"/>
</dbReference>
<accession>A0A1H6VN68</accession>